<accession>A0A818T2P8</accession>
<dbReference type="Proteomes" id="UP000663860">
    <property type="component" value="Unassembled WGS sequence"/>
</dbReference>
<gene>
    <name evidence="2" type="ORF">IZO911_LOCUS36708</name>
    <name evidence="3" type="ORF">KXQ929_LOCUS9197</name>
</gene>
<dbReference type="EMBL" id="CAJNOE010000870">
    <property type="protein sequence ID" value="CAF1349841.1"/>
    <property type="molecule type" value="Genomic_DNA"/>
</dbReference>
<dbReference type="EMBL" id="CAJOBB010000413">
    <property type="protein sequence ID" value="CAF3674099.1"/>
    <property type="molecule type" value="Genomic_DNA"/>
</dbReference>
<protein>
    <submittedName>
        <fullName evidence="3">Uncharacterized protein</fullName>
    </submittedName>
</protein>
<dbReference type="Proteomes" id="UP000663868">
    <property type="component" value="Unassembled WGS sequence"/>
</dbReference>
<name>A0A818T2P8_9BILA</name>
<organism evidence="3 4">
    <name type="scientific">Adineta steineri</name>
    <dbReference type="NCBI Taxonomy" id="433720"/>
    <lineage>
        <taxon>Eukaryota</taxon>
        <taxon>Metazoa</taxon>
        <taxon>Spiralia</taxon>
        <taxon>Gnathifera</taxon>
        <taxon>Rotifera</taxon>
        <taxon>Eurotatoria</taxon>
        <taxon>Bdelloidea</taxon>
        <taxon>Adinetida</taxon>
        <taxon>Adinetidae</taxon>
        <taxon>Adineta</taxon>
    </lineage>
</organism>
<reference evidence="3" key="1">
    <citation type="submission" date="2021-02" db="EMBL/GenBank/DDBJ databases">
        <authorList>
            <person name="Nowell W R."/>
        </authorList>
    </citation>
    <scope>NUCLEOTIDE SEQUENCE</scope>
</reference>
<evidence type="ECO:0000313" key="3">
    <source>
        <dbReference type="EMBL" id="CAF3674099.1"/>
    </source>
</evidence>
<sequence length="68" mass="7450">MYLSTTSNNEDRTENSGFNNCSDSEGKRIAHGACMAMNPAGTLIADAIRSSKHSNRIKTTYSTDDDEF</sequence>
<evidence type="ECO:0000313" key="4">
    <source>
        <dbReference type="Proteomes" id="UP000663868"/>
    </source>
</evidence>
<feature type="region of interest" description="Disordered" evidence="1">
    <location>
        <begin position="1"/>
        <end position="23"/>
    </location>
</feature>
<dbReference type="AlphaFoldDB" id="A0A818T2P8"/>
<evidence type="ECO:0000313" key="2">
    <source>
        <dbReference type="EMBL" id="CAF1349841.1"/>
    </source>
</evidence>
<evidence type="ECO:0000256" key="1">
    <source>
        <dbReference type="SAM" id="MobiDB-lite"/>
    </source>
</evidence>
<proteinExistence type="predicted"/>
<comment type="caution">
    <text evidence="3">The sequence shown here is derived from an EMBL/GenBank/DDBJ whole genome shotgun (WGS) entry which is preliminary data.</text>
</comment>